<feature type="binding site" evidence="4">
    <location>
        <begin position="94"/>
        <end position="97"/>
    </location>
    <ligand>
        <name>(6R)-10-formyltetrahydrofolate</name>
        <dbReference type="ChEBI" id="CHEBI:195366"/>
    </ligand>
</feature>
<evidence type="ECO:0000256" key="2">
    <source>
        <dbReference type="ARBA" id="ARBA00022679"/>
    </source>
</evidence>
<dbReference type="InterPro" id="IPR004607">
    <property type="entry name" value="GART"/>
</dbReference>
<organism evidence="7 8">
    <name type="scientific">Xanthomonas nasturtii</name>
    <dbReference type="NCBI Taxonomy" id="1843581"/>
    <lineage>
        <taxon>Bacteria</taxon>
        <taxon>Pseudomonadati</taxon>
        <taxon>Pseudomonadota</taxon>
        <taxon>Gammaproteobacteria</taxon>
        <taxon>Lysobacterales</taxon>
        <taxon>Lysobacteraceae</taxon>
        <taxon>Xanthomonas</taxon>
    </lineage>
</organism>
<dbReference type="InterPro" id="IPR002376">
    <property type="entry name" value="Formyl_transf_N"/>
</dbReference>
<comment type="pathway">
    <text evidence="1 4">Purine metabolism; IMP biosynthesis via de novo pathway; N(2)-formyl-N(1)-(5-phospho-D-ribosyl)glycinamide from N(1)-(5-phospho-D-ribosyl)glycinamide (10-formyl THF route): step 1/1.</text>
</comment>
<dbReference type="GO" id="GO:0005829">
    <property type="term" value="C:cytosol"/>
    <property type="evidence" value="ECO:0007669"/>
    <property type="project" value="TreeGrafter"/>
</dbReference>
<reference evidence="7 8" key="1">
    <citation type="submission" date="2018-08" db="EMBL/GenBank/DDBJ databases">
        <title>Genome sequencing of X. nasturtii WHRI 8984.</title>
        <authorList>
            <person name="Studholme D.J."/>
            <person name="Mchugh J."/>
            <person name="Vicente J."/>
        </authorList>
    </citation>
    <scope>NUCLEOTIDE SEQUENCE [LARGE SCALE GENOMIC DNA]</scope>
    <source>
        <strain evidence="7 8">WHRI 8984</strain>
    </source>
</reference>
<dbReference type="CDD" id="cd08645">
    <property type="entry name" value="FMT_core_GART"/>
    <property type="match status" value="1"/>
</dbReference>
<dbReference type="EMBL" id="JAMBED010000006">
    <property type="protein sequence ID" value="MCL1550625.1"/>
    <property type="molecule type" value="Genomic_DNA"/>
</dbReference>
<gene>
    <name evidence="4 6" type="primary">purN</name>
    <name evidence="7" type="ORF">DZD52_10115</name>
    <name evidence="6" type="ORF">M3O51_04635</name>
</gene>
<evidence type="ECO:0000313" key="8">
    <source>
        <dbReference type="Proteomes" id="UP000259570"/>
    </source>
</evidence>
<evidence type="ECO:0000313" key="6">
    <source>
        <dbReference type="EMBL" id="MCL1550625.1"/>
    </source>
</evidence>
<comment type="caution">
    <text evidence="7">The sequence shown here is derived from an EMBL/GenBank/DDBJ whole genome shotgun (WGS) entry which is preliminary data.</text>
</comment>
<dbReference type="InterPro" id="IPR036477">
    <property type="entry name" value="Formyl_transf_N_sf"/>
</dbReference>
<feature type="site" description="Raises pKa of active site His" evidence="4">
    <location>
        <position position="149"/>
    </location>
</feature>
<dbReference type="Pfam" id="PF00551">
    <property type="entry name" value="Formyl_trans_N"/>
    <property type="match status" value="1"/>
</dbReference>
<keyword evidence="3 4" id="KW-0658">Purine biosynthesis</keyword>
<evidence type="ECO:0000256" key="4">
    <source>
        <dbReference type="HAMAP-Rule" id="MF_01930"/>
    </source>
</evidence>
<proteinExistence type="inferred from homology"/>
<dbReference type="OrthoDB" id="9806170at2"/>
<feature type="binding site" evidence="4">
    <location>
        <begin position="18"/>
        <end position="20"/>
    </location>
    <ligand>
        <name>N(1)-(5-phospho-beta-D-ribosyl)glycinamide</name>
        <dbReference type="ChEBI" id="CHEBI:143788"/>
    </ligand>
</feature>
<dbReference type="AlphaFoldDB" id="A0A3E1KK55"/>
<evidence type="ECO:0000256" key="1">
    <source>
        <dbReference type="ARBA" id="ARBA00005054"/>
    </source>
</evidence>
<dbReference type="Proteomes" id="UP001167357">
    <property type="component" value="Unassembled WGS sequence"/>
</dbReference>
<reference evidence="6" key="2">
    <citation type="submission" date="2022-04" db="EMBL/GenBank/DDBJ databases">
        <title>Genomic comparison of 19 strains of Xanthomonas nasturtii, a newly emerging watercress pathogen.</title>
        <authorList>
            <person name="Harrison J."/>
            <person name="Greer S."/>
            <person name="Hussain R."/>
            <person name="Lascelles D."/>
            <person name="Roberts M."/>
            <person name="Carter B."/>
            <person name="Bryning A."/>
            <person name="Carroll S."/>
            <person name="Aspin A."/>
            <person name="Cruz L."/>
            <person name="Cruz J."/>
            <person name="Grant M."/>
            <person name="Vicente J."/>
            <person name="Studholme D.J."/>
        </authorList>
    </citation>
    <scope>NUCLEOTIDE SEQUENCE</scope>
    <source>
        <strain evidence="6">10016B</strain>
    </source>
</reference>
<dbReference type="PANTHER" id="PTHR43369:SF2">
    <property type="entry name" value="PHOSPHORIBOSYLGLYCINAMIDE FORMYLTRANSFERASE"/>
    <property type="match status" value="1"/>
</dbReference>
<feature type="binding site" evidence="4">
    <location>
        <position position="111"/>
    </location>
    <ligand>
        <name>(6R)-10-formyltetrahydrofolate</name>
        <dbReference type="ChEBI" id="CHEBI:195366"/>
    </ligand>
</feature>
<feature type="binding site" evidence="4">
    <location>
        <position position="69"/>
    </location>
    <ligand>
        <name>(6R)-10-formyltetrahydrofolate</name>
        <dbReference type="ChEBI" id="CHEBI:195366"/>
    </ligand>
</feature>
<dbReference type="GeneID" id="97212383"/>
<keyword evidence="9" id="KW-1185">Reference proteome</keyword>
<name>A0A3E1KK55_9XANT</name>
<dbReference type="HAMAP" id="MF_01930">
    <property type="entry name" value="PurN"/>
    <property type="match status" value="1"/>
</dbReference>
<dbReference type="UniPathway" id="UPA00074">
    <property type="reaction ID" value="UER00126"/>
</dbReference>
<comment type="similarity">
    <text evidence="4">Belongs to the GART family.</text>
</comment>
<evidence type="ECO:0000313" key="9">
    <source>
        <dbReference type="Proteomes" id="UP001167357"/>
    </source>
</evidence>
<dbReference type="RefSeq" id="WP_116905781.1">
    <property type="nucleotide sequence ID" value="NZ_CP142084.2"/>
</dbReference>
<evidence type="ECO:0000259" key="5">
    <source>
        <dbReference type="Pfam" id="PF00551"/>
    </source>
</evidence>
<keyword evidence="2 4" id="KW-0808">Transferase</keyword>
<dbReference type="Gene3D" id="3.40.50.170">
    <property type="entry name" value="Formyl transferase, N-terminal domain"/>
    <property type="match status" value="1"/>
</dbReference>
<evidence type="ECO:0000313" key="7">
    <source>
        <dbReference type="EMBL" id="RFF39198.1"/>
    </source>
</evidence>
<evidence type="ECO:0000256" key="3">
    <source>
        <dbReference type="ARBA" id="ARBA00022755"/>
    </source>
</evidence>
<feature type="domain" description="Formyl transferase N-terminal" evidence="5">
    <location>
        <begin position="9"/>
        <end position="185"/>
    </location>
</feature>
<dbReference type="PANTHER" id="PTHR43369">
    <property type="entry name" value="PHOSPHORIBOSYLGLYCINAMIDE FORMYLTRANSFERASE"/>
    <property type="match status" value="1"/>
</dbReference>
<dbReference type="GO" id="GO:0006189">
    <property type="term" value="P:'de novo' IMP biosynthetic process"/>
    <property type="evidence" value="ECO:0007669"/>
    <property type="project" value="UniProtKB-UniRule"/>
</dbReference>
<dbReference type="STRING" id="1843581.A7D16_14890"/>
<sequence length="222" mass="23448">MHAADAPLRLAVLASGRGSNLQAILDAIASGRLHAEVVGVFSDRPQAAALQKVEQARRWSASPRDFADRTAFDAALGDAIAAVQPGWVICAGYMRILGEPLVRRFAGRMLNIHPSLLPKYRGLHTHARALEAGDAEHGASVHLVVPELDAGAVIAQARVPVLPDDSAEQLAARVLAREHTLLLATLGLLASGRVAVHGESVHLDGQCLFTPLRLESADTALA</sequence>
<dbReference type="EMBL" id="QUZM01000016">
    <property type="protein sequence ID" value="RFF39198.1"/>
    <property type="molecule type" value="Genomic_DNA"/>
</dbReference>
<dbReference type="EC" id="2.1.2.2" evidence="4"/>
<protein>
    <recommendedName>
        <fullName evidence="4">Phosphoribosylglycinamide formyltransferase</fullName>
        <ecNumber evidence="4">2.1.2.2</ecNumber>
    </recommendedName>
    <alternativeName>
        <fullName evidence="4">5'-phosphoribosylglycinamide transformylase</fullName>
    </alternativeName>
    <alternativeName>
        <fullName evidence="4">GAR transformylase</fullName>
        <shortName evidence="4">GART</shortName>
    </alternativeName>
</protein>
<dbReference type="NCBIfam" id="TIGR00639">
    <property type="entry name" value="PurN"/>
    <property type="match status" value="1"/>
</dbReference>
<feature type="active site" description="Proton donor" evidence="4">
    <location>
        <position position="113"/>
    </location>
</feature>
<comment type="function">
    <text evidence="4">Catalyzes the transfer of a formyl group from 10-formyltetrahydrofolate to 5-phospho-ribosyl-glycinamide (GAR), producing 5-phospho-ribosyl-N-formylglycinamide (FGAR) and tetrahydrofolate.</text>
</comment>
<accession>A0A3E1KK55</accession>
<comment type="catalytic activity">
    <reaction evidence="4">
        <text>N(1)-(5-phospho-beta-D-ribosyl)glycinamide + (6R)-10-formyltetrahydrofolate = N(2)-formyl-N(1)-(5-phospho-beta-D-ribosyl)glycinamide + (6S)-5,6,7,8-tetrahydrofolate + H(+)</text>
        <dbReference type="Rhea" id="RHEA:15053"/>
        <dbReference type="ChEBI" id="CHEBI:15378"/>
        <dbReference type="ChEBI" id="CHEBI:57453"/>
        <dbReference type="ChEBI" id="CHEBI:143788"/>
        <dbReference type="ChEBI" id="CHEBI:147286"/>
        <dbReference type="ChEBI" id="CHEBI:195366"/>
        <dbReference type="EC" id="2.1.2.2"/>
    </reaction>
</comment>
<dbReference type="SUPFAM" id="SSF53328">
    <property type="entry name" value="Formyltransferase"/>
    <property type="match status" value="1"/>
</dbReference>
<dbReference type="Proteomes" id="UP000259570">
    <property type="component" value="Unassembled WGS sequence"/>
</dbReference>
<dbReference type="GO" id="GO:0004644">
    <property type="term" value="F:phosphoribosylglycinamide formyltransferase activity"/>
    <property type="evidence" value="ECO:0007669"/>
    <property type="project" value="UniProtKB-UniRule"/>
</dbReference>